<proteinExistence type="predicted"/>
<reference evidence="2 3" key="1">
    <citation type="submission" date="2021-05" db="EMBL/GenBank/DDBJ databases">
        <title>Direct Submission.</title>
        <authorList>
            <person name="Li K."/>
            <person name="Gao J."/>
        </authorList>
    </citation>
    <scope>NUCLEOTIDE SEQUENCE [LARGE SCALE GENOMIC DNA]</scope>
    <source>
        <strain evidence="2 3">Mg02</strain>
    </source>
</reference>
<evidence type="ECO:0000313" key="2">
    <source>
        <dbReference type="EMBL" id="QUX25004.1"/>
    </source>
</evidence>
<dbReference type="EMBL" id="CP074133">
    <property type="protein sequence ID" value="QUX25004.1"/>
    <property type="molecule type" value="Genomic_DNA"/>
</dbReference>
<gene>
    <name evidence="2" type="ORF">KGD84_12505</name>
</gene>
<feature type="transmembrane region" description="Helical" evidence="1">
    <location>
        <begin position="85"/>
        <end position="108"/>
    </location>
</feature>
<feature type="transmembrane region" description="Helical" evidence="1">
    <location>
        <begin position="26"/>
        <end position="47"/>
    </location>
</feature>
<keyword evidence="1" id="KW-1133">Transmembrane helix</keyword>
<evidence type="ECO:0000313" key="3">
    <source>
        <dbReference type="Proteomes" id="UP000676079"/>
    </source>
</evidence>
<protein>
    <recommendedName>
        <fullName evidence="4">Integral membrane protein</fullName>
    </recommendedName>
</protein>
<keyword evidence="1" id="KW-0472">Membrane</keyword>
<evidence type="ECO:0000256" key="1">
    <source>
        <dbReference type="SAM" id="Phobius"/>
    </source>
</evidence>
<dbReference type="Proteomes" id="UP000676079">
    <property type="component" value="Chromosome"/>
</dbReference>
<evidence type="ECO:0008006" key="4">
    <source>
        <dbReference type="Google" id="ProtNLM"/>
    </source>
</evidence>
<feature type="transmembrane region" description="Helical" evidence="1">
    <location>
        <begin position="114"/>
        <end position="134"/>
    </location>
</feature>
<feature type="transmembrane region" description="Helical" evidence="1">
    <location>
        <begin position="53"/>
        <end position="73"/>
    </location>
</feature>
<keyword evidence="1" id="KW-0812">Transmembrane</keyword>
<keyword evidence="3" id="KW-1185">Reference proteome</keyword>
<organism evidence="2 3">
    <name type="scientific">Nocardiopsis changdeensis</name>
    <dbReference type="NCBI Taxonomy" id="2831969"/>
    <lineage>
        <taxon>Bacteria</taxon>
        <taxon>Bacillati</taxon>
        <taxon>Actinomycetota</taxon>
        <taxon>Actinomycetes</taxon>
        <taxon>Streptosporangiales</taxon>
        <taxon>Nocardiopsidaceae</taxon>
        <taxon>Nocardiopsis</taxon>
    </lineage>
</organism>
<dbReference type="RefSeq" id="WP_220560485.1">
    <property type="nucleotide sequence ID" value="NZ_CP074133.1"/>
</dbReference>
<name>A0ABX8BUW9_9ACTN</name>
<sequence length="141" mass="15071">MRQDEALDALEQAETLKARMGGQGRWYAVFGVGYAAMSCALILALGLLPSPQALPWTMGAFAVVLTLLLTYALTRPAQPRNLGVLHLGMMGAWTAIYLVTLVVGINLFPGVTAWWVSGALLSCVPPLTVAYVALRQSGNPR</sequence>
<accession>A0ABX8BUW9</accession>